<dbReference type="Proteomes" id="UP000694018">
    <property type="component" value="Chromosome"/>
</dbReference>
<accession>A0A8F5BMC3</accession>
<dbReference type="KEGG" id="sshi:J5U23_00717"/>
<dbReference type="Pfam" id="PF04014">
    <property type="entry name" value="MazE_antitoxin"/>
    <property type="match status" value="1"/>
</dbReference>
<sequence>MVSNEYILRVDEKGRIVIPKEVRDKLKISNSVRLIVNESGEIIIKKMERNIEKYAGYFRVDWSKLAGMDIDEILNEALKERSEKWLRDILT</sequence>
<evidence type="ECO:0000259" key="1">
    <source>
        <dbReference type="PROSITE" id="PS51740"/>
    </source>
</evidence>
<evidence type="ECO:0000313" key="3">
    <source>
        <dbReference type="Proteomes" id="UP000694018"/>
    </source>
</evidence>
<dbReference type="AlphaFoldDB" id="A0A8F5BMC3"/>
<protein>
    <recommendedName>
        <fullName evidence="1">SpoVT-AbrB domain-containing protein</fullName>
    </recommendedName>
</protein>
<evidence type="ECO:0000313" key="2">
    <source>
        <dbReference type="EMBL" id="QXJ27849.1"/>
    </source>
</evidence>
<dbReference type="NCBIfam" id="TIGR01439">
    <property type="entry name" value="lp_hng_hel_AbrB"/>
    <property type="match status" value="1"/>
</dbReference>
<dbReference type="OrthoDB" id="28233at2157"/>
<proteinExistence type="predicted"/>
<dbReference type="InterPro" id="IPR007159">
    <property type="entry name" value="SpoVT-AbrB_dom"/>
</dbReference>
<dbReference type="PROSITE" id="PS51740">
    <property type="entry name" value="SPOVT_ABRB"/>
    <property type="match status" value="1"/>
</dbReference>
<dbReference type="GO" id="GO:0003677">
    <property type="term" value="F:DNA binding"/>
    <property type="evidence" value="ECO:0007669"/>
    <property type="project" value="InterPro"/>
</dbReference>
<dbReference type="EMBL" id="CP077717">
    <property type="protein sequence ID" value="QXJ27849.1"/>
    <property type="molecule type" value="Genomic_DNA"/>
</dbReference>
<feature type="domain" description="SpoVT-AbrB" evidence="1">
    <location>
        <begin position="5"/>
        <end position="49"/>
    </location>
</feature>
<dbReference type="SMART" id="SM00966">
    <property type="entry name" value="SpoVT_AbrB"/>
    <property type="match status" value="1"/>
</dbReference>
<reference evidence="2" key="1">
    <citation type="journal article" date="2021" name="Environ. Microbiol.">
        <title>New insights into the diversity and evolution of the archaeal mobilome from three complete genomes of Saccharolobus shibatae.</title>
        <authorList>
            <person name="Medvedeva S."/>
            <person name="Brandt D."/>
            <person name="Cvirkaite-Krupovic V."/>
            <person name="Liu Y."/>
            <person name="Severinov K."/>
            <person name="Ishino S."/>
            <person name="Ishino Y."/>
            <person name="Prangishvili D."/>
            <person name="Kalinowski J."/>
            <person name="Krupovic M."/>
        </authorList>
    </citation>
    <scope>NUCLEOTIDE SEQUENCE</scope>
    <source>
        <strain evidence="2">B12</strain>
    </source>
</reference>
<organism evidence="2 3">
    <name type="scientific">Saccharolobus shibatae (strain ATCC 51178 / DSM 5389 / JCM 8931 / NBRC 15437 / B12)</name>
    <name type="common">Sulfolobus shibatae</name>
    <dbReference type="NCBI Taxonomy" id="523848"/>
    <lineage>
        <taxon>Archaea</taxon>
        <taxon>Thermoproteota</taxon>
        <taxon>Thermoprotei</taxon>
        <taxon>Sulfolobales</taxon>
        <taxon>Sulfolobaceae</taxon>
        <taxon>Saccharolobus</taxon>
    </lineage>
</organism>
<gene>
    <name evidence="2" type="ORF">J5U23_00717</name>
</gene>
<name>A0A8F5BMC3_SACSH</name>